<feature type="transmembrane region" description="Helical" evidence="1">
    <location>
        <begin position="136"/>
        <end position="154"/>
    </location>
</feature>
<dbReference type="OrthoDB" id="9767863at2"/>
<dbReference type="Proteomes" id="UP000316123">
    <property type="component" value="Unassembled WGS sequence"/>
</dbReference>
<feature type="domain" description="Acyltransferase 3" evidence="2">
    <location>
        <begin position="8"/>
        <end position="176"/>
    </location>
</feature>
<accession>A0A9X9BNC6</accession>
<dbReference type="PANTHER" id="PTHR23028">
    <property type="entry name" value="ACETYLTRANSFERASE"/>
    <property type="match status" value="1"/>
</dbReference>
<evidence type="ECO:0000256" key="1">
    <source>
        <dbReference type="SAM" id="Phobius"/>
    </source>
</evidence>
<keyword evidence="4" id="KW-0808">Transferase</keyword>
<feature type="domain" description="SGNH" evidence="3">
    <location>
        <begin position="246"/>
        <end position="498"/>
    </location>
</feature>
<gene>
    <name evidence="4" type="ORF">FIV41_25670</name>
</gene>
<organism evidence="4 5">
    <name type="scientific">Pseudomonas marginalis</name>
    <name type="common">Pseudomonas panacis</name>
    <dbReference type="NCBI Taxonomy" id="298"/>
    <lineage>
        <taxon>Bacteria</taxon>
        <taxon>Pseudomonadati</taxon>
        <taxon>Pseudomonadota</taxon>
        <taxon>Gammaproteobacteria</taxon>
        <taxon>Pseudomonadales</taxon>
        <taxon>Pseudomonadaceae</taxon>
        <taxon>Pseudomonas</taxon>
    </lineage>
</organism>
<keyword evidence="1" id="KW-1133">Transmembrane helix</keyword>
<dbReference type="EMBL" id="VFEQ01000024">
    <property type="protein sequence ID" value="TWR52485.1"/>
    <property type="molecule type" value="Genomic_DNA"/>
</dbReference>
<name>A0A9X9BNC6_PSEMA</name>
<proteinExistence type="predicted"/>
<feature type="transmembrane region" description="Helical" evidence="1">
    <location>
        <begin position="105"/>
        <end position="124"/>
    </location>
</feature>
<protein>
    <submittedName>
        <fullName evidence="4">Acyltransferase</fullName>
    </submittedName>
</protein>
<evidence type="ECO:0000259" key="3">
    <source>
        <dbReference type="Pfam" id="PF19040"/>
    </source>
</evidence>
<sequence length="505" mass="56146">MLPIALSIIWKLQSNRKAILLSSAAGLLFSLALCIYLTPIKQAASFYMLPTRAWEMLLGGIIFFLDPKALPGNIRRLLEVLGFALIAASILMFDQSSSWPGWRALVPSAGAALVIISAMQNSRLSSTPIFQLTGNLSYSLYLWHWPVIVLIRYLELQSEPAAIVFGLLISFLLGFISHTTIEIFLTNKITNKTNKNVAIILSTATLLVAAPALVIWLNKGIQNRIDPYIDSVFHESENKNPRFSECFADGAKPVPQCRYGGDKKLGAIVIGDSHSASIMRAVEKALPSEDLYVLDWSLSECPTIEGIHNDKIDGYRCGDFVSWAVKEQEHLDRKAPIIIMNRLSLYLVGPTETGLEAEIKKPSYYISKKSEARTAEFNKELTDGIISTACKLSKTRPVFMVRPIPEMHVLVPKSMGKSLLLGRNPEVMLSIDEYTQRQKLARSAQDTAAEQCGVKILDPTPYFCDEKWCKGSKDGLPIYYDDDHLSEHGASYLVPLFSKAIESIK</sequence>
<reference evidence="4 5" key="1">
    <citation type="submission" date="2019-06" db="EMBL/GenBank/DDBJ databases">
        <title>Pseudomonas bimorpha sp. nov. isolated from bovine raw milk and skim milk concentrate.</title>
        <authorList>
            <person name="Hofmann K."/>
            <person name="Huptas C."/>
            <person name="Doll E."/>
            <person name="Scherer S."/>
            <person name="Wenning M."/>
        </authorList>
    </citation>
    <scope>NUCLEOTIDE SEQUENCE [LARGE SCALE GENOMIC DNA]</scope>
    <source>
        <strain evidence="4 5">DSM 13124</strain>
    </source>
</reference>
<comment type="caution">
    <text evidence="4">The sequence shown here is derived from an EMBL/GenBank/DDBJ whole genome shotgun (WGS) entry which is preliminary data.</text>
</comment>
<feature type="transmembrane region" description="Helical" evidence="1">
    <location>
        <begin position="77"/>
        <end position="93"/>
    </location>
</feature>
<dbReference type="GO" id="GO:0016747">
    <property type="term" value="F:acyltransferase activity, transferring groups other than amino-acyl groups"/>
    <property type="evidence" value="ECO:0007669"/>
    <property type="project" value="InterPro"/>
</dbReference>
<dbReference type="Pfam" id="PF01757">
    <property type="entry name" value="Acyl_transf_3"/>
    <property type="match status" value="1"/>
</dbReference>
<dbReference type="InterPro" id="IPR043968">
    <property type="entry name" value="SGNH"/>
</dbReference>
<dbReference type="AlphaFoldDB" id="A0A9X9BNC6"/>
<evidence type="ECO:0000259" key="2">
    <source>
        <dbReference type="Pfam" id="PF01757"/>
    </source>
</evidence>
<keyword evidence="1" id="KW-0472">Membrane</keyword>
<evidence type="ECO:0000313" key="4">
    <source>
        <dbReference type="EMBL" id="TWR52485.1"/>
    </source>
</evidence>
<feature type="transmembrane region" description="Helical" evidence="1">
    <location>
        <begin position="160"/>
        <end position="185"/>
    </location>
</feature>
<feature type="transmembrane region" description="Helical" evidence="1">
    <location>
        <begin position="44"/>
        <end position="65"/>
    </location>
</feature>
<keyword evidence="1" id="KW-0812">Transmembrane</keyword>
<evidence type="ECO:0000313" key="5">
    <source>
        <dbReference type="Proteomes" id="UP000316123"/>
    </source>
</evidence>
<dbReference type="GO" id="GO:0016020">
    <property type="term" value="C:membrane"/>
    <property type="evidence" value="ECO:0007669"/>
    <property type="project" value="TreeGrafter"/>
</dbReference>
<dbReference type="PANTHER" id="PTHR23028:SF53">
    <property type="entry name" value="ACYL_TRANSF_3 DOMAIN-CONTAINING PROTEIN"/>
    <property type="match status" value="1"/>
</dbReference>
<feature type="transmembrane region" description="Helical" evidence="1">
    <location>
        <begin position="197"/>
        <end position="217"/>
    </location>
</feature>
<dbReference type="GO" id="GO:0009103">
    <property type="term" value="P:lipopolysaccharide biosynthetic process"/>
    <property type="evidence" value="ECO:0007669"/>
    <property type="project" value="TreeGrafter"/>
</dbReference>
<dbReference type="Pfam" id="PF19040">
    <property type="entry name" value="SGNH"/>
    <property type="match status" value="1"/>
</dbReference>
<dbReference type="InterPro" id="IPR050879">
    <property type="entry name" value="Acyltransferase_3"/>
</dbReference>
<dbReference type="InterPro" id="IPR002656">
    <property type="entry name" value="Acyl_transf_3_dom"/>
</dbReference>
<keyword evidence="4" id="KW-0012">Acyltransferase</keyword>